<reference evidence="10 11" key="1">
    <citation type="journal article" date="2014" name="Int. J. Syst. Evol. Microbiol.">
        <title>Complete genome sequence of Corynebacterium casei LMG S-19264T (=DSM 44701T), isolated from a smear-ripened cheese.</title>
        <authorList>
            <consortium name="US DOE Joint Genome Institute (JGI-PGF)"/>
            <person name="Walter F."/>
            <person name="Albersmeier A."/>
            <person name="Kalinowski J."/>
            <person name="Ruckert C."/>
        </authorList>
    </citation>
    <scope>NUCLEOTIDE SEQUENCE [LARGE SCALE GENOMIC DNA]</scope>
    <source>
        <strain evidence="10 11">NBRC 112785</strain>
    </source>
</reference>
<dbReference type="GO" id="GO:0046656">
    <property type="term" value="P:folic acid biosynthetic process"/>
    <property type="evidence" value="ECO:0007669"/>
    <property type="project" value="UniProtKB-UniRule"/>
</dbReference>
<name>A0AA37WY22_9GAMM</name>
<protein>
    <recommendedName>
        <fullName evidence="8">7,8-dihydroneopterin aldolase</fullName>
        <ecNumber evidence="8">4.1.2.25</ecNumber>
    </recommendedName>
</protein>
<evidence type="ECO:0000256" key="7">
    <source>
        <dbReference type="ARBA" id="ARBA00023239"/>
    </source>
</evidence>
<comment type="catalytic activity">
    <reaction evidence="1">
        <text>7,8-dihydroneopterin = 7,8-dihydromonapterin</text>
        <dbReference type="Rhea" id="RHEA:45328"/>
        <dbReference type="ChEBI" id="CHEBI:17001"/>
        <dbReference type="ChEBI" id="CHEBI:71175"/>
        <dbReference type="EC" id="5.1.99.8"/>
    </reaction>
</comment>
<keyword evidence="7 8" id="KW-0456">Lyase</keyword>
<evidence type="ECO:0000313" key="11">
    <source>
        <dbReference type="Proteomes" id="UP001157439"/>
    </source>
</evidence>
<evidence type="ECO:0000256" key="5">
    <source>
        <dbReference type="ARBA" id="ARBA00022909"/>
    </source>
</evidence>
<proteinExistence type="inferred from homology"/>
<feature type="domain" description="Dihydroneopterin aldolase/epimerase" evidence="9">
    <location>
        <begin position="4"/>
        <end position="114"/>
    </location>
</feature>
<organism evidence="10 11">
    <name type="scientific">Paraferrimonas haliotis</name>
    <dbReference type="NCBI Taxonomy" id="2013866"/>
    <lineage>
        <taxon>Bacteria</taxon>
        <taxon>Pseudomonadati</taxon>
        <taxon>Pseudomonadota</taxon>
        <taxon>Gammaproteobacteria</taxon>
        <taxon>Alteromonadales</taxon>
        <taxon>Ferrimonadaceae</taxon>
        <taxon>Paraferrimonas</taxon>
    </lineage>
</organism>
<evidence type="ECO:0000313" key="10">
    <source>
        <dbReference type="EMBL" id="GLS82461.1"/>
    </source>
</evidence>
<gene>
    <name evidence="10" type="primary">folB</name>
    <name evidence="10" type="ORF">GCM10007894_04380</name>
</gene>
<dbReference type="PANTHER" id="PTHR42844">
    <property type="entry name" value="DIHYDRONEOPTERIN ALDOLASE 1-RELATED"/>
    <property type="match status" value="1"/>
</dbReference>
<dbReference type="PANTHER" id="PTHR42844:SF1">
    <property type="entry name" value="DIHYDRONEOPTERIN ALDOLASE 1-RELATED"/>
    <property type="match status" value="1"/>
</dbReference>
<comment type="caution">
    <text evidence="10">The sequence shown here is derived from an EMBL/GenBank/DDBJ whole genome shotgun (WGS) entry which is preliminary data.</text>
</comment>
<dbReference type="SUPFAM" id="SSF55620">
    <property type="entry name" value="Tetrahydrobiopterin biosynthesis enzymes-like"/>
    <property type="match status" value="1"/>
</dbReference>
<evidence type="ECO:0000256" key="2">
    <source>
        <dbReference type="ARBA" id="ARBA00001353"/>
    </source>
</evidence>
<sequence length="119" mass="13253">MDRVIIESLRVDTIIGILDWEKEVKQTLLLDLEMLWDQSKAAATDDYQYALCYASVSQAVSDMITAQPIGLVETVAERTAALVMEQFKVLGIKVRVRKLAAIANVNSVGVEIVRGQWSK</sequence>
<evidence type="ECO:0000259" key="9">
    <source>
        <dbReference type="SMART" id="SM00905"/>
    </source>
</evidence>
<dbReference type="NCBIfam" id="TIGR00525">
    <property type="entry name" value="folB"/>
    <property type="match status" value="1"/>
</dbReference>
<dbReference type="InterPro" id="IPR006156">
    <property type="entry name" value="Dihydroneopterin_aldolase"/>
</dbReference>
<dbReference type="EMBL" id="BSPO01000001">
    <property type="protein sequence ID" value="GLS82461.1"/>
    <property type="molecule type" value="Genomic_DNA"/>
</dbReference>
<accession>A0AA37WY22</accession>
<dbReference type="NCBIfam" id="TIGR00526">
    <property type="entry name" value="folB_dom"/>
    <property type="match status" value="1"/>
</dbReference>
<evidence type="ECO:0000256" key="8">
    <source>
        <dbReference type="RuleBase" id="RU362079"/>
    </source>
</evidence>
<dbReference type="RefSeq" id="WP_095498013.1">
    <property type="nucleotide sequence ID" value="NZ_BSPO01000001.1"/>
</dbReference>
<dbReference type="InterPro" id="IPR043133">
    <property type="entry name" value="GTP-CH-I_C/QueF"/>
</dbReference>
<dbReference type="GO" id="GO:0005737">
    <property type="term" value="C:cytoplasm"/>
    <property type="evidence" value="ECO:0007669"/>
    <property type="project" value="TreeGrafter"/>
</dbReference>
<comment type="similarity">
    <text evidence="4 8">Belongs to the DHNA family.</text>
</comment>
<evidence type="ECO:0000256" key="3">
    <source>
        <dbReference type="ARBA" id="ARBA00005013"/>
    </source>
</evidence>
<dbReference type="EC" id="4.1.2.25" evidence="8"/>
<keyword evidence="5 8" id="KW-0289">Folate biosynthesis</keyword>
<dbReference type="Proteomes" id="UP001157439">
    <property type="component" value="Unassembled WGS sequence"/>
</dbReference>
<comment type="function">
    <text evidence="8">Catalyzes the conversion of 7,8-dihydroneopterin to 6-hydroxymethyl-7,8-dihydropterin.</text>
</comment>
<comment type="pathway">
    <text evidence="3 8">Cofactor biosynthesis; tetrahydrofolate biosynthesis; 2-amino-4-hydroxy-6-hydroxymethyl-7,8-dihydropteridine diphosphate from 7,8-dihydroneopterin triphosphate: step 3/4.</text>
</comment>
<keyword evidence="11" id="KW-1185">Reference proteome</keyword>
<dbReference type="AlphaFoldDB" id="A0AA37WY22"/>
<evidence type="ECO:0000256" key="1">
    <source>
        <dbReference type="ARBA" id="ARBA00000693"/>
    </source>
</evidence>
<dbReference type="CDD" id="cd00534">
    <property type="entry name" value="DHNA_DHNTPE"/>
    <property type="match status" value="1"/>
</dbReference>
<evidence type="ECO:0000256" key="6">
    <source>
        <dbReference type="ARBA" id="ARBA00023235"/>
    </source>
</evidence>
<dbReference type="GO" id="GO:0004150">
    <property type="term" value="F:dihydroneopterin aldolase activity"/>
    <property type="evidence" value="ECO:0007669"/>
    <property type="project" value="UniProtKB-UniRule"/>
</dbReference>
<dbReference type="FunFam" id="3.30.1130.10:FF:000002">
    <property type="entry name" value="7,8-dihydroneopterin aldolase"/>
    <property type="match status" value="1"/>
</dbReference>
<comment type="catalytic activity">
    <reaction evidence="2 8">
        <text>7,8-dihydroneopterin = 6-hydroxymethyl-7,8-dihydropterin + glycolaldehyde</text>
        <dbReference type="Rhea" id="RHEA:10540"/>
        <dbReference type="ChEBI" id="CHEBI:17001"/>
        <dbReference type="ChEBI" id="CHEBI:17071"/>
        <dbReference type="ChEBI" id="CHEBI:44841"/>
        <dbReference type="EC" id="4.1.2.25"/>
    </reaction>
</comment>
<dbReference type="Pfam" id="PF02152">
    <property type="entry name" value="FolB"/>
    <property type="match status" value="1"/>
</dbReference>
<dbReference type="SMART" id="SM00905">
    <property type="entry name" value="FolB"/>
    <property type="match status" value="1"/>
</dbReference>
<keyword evidence="6" id="KW-0413">Isomerase</keyword>
<dbReference type="InterPro" id="IPR006157">
    <property type="entry name" value="FolB_dom"/>
</dbReference>
<evidence type="ECO:0000256" key="4">
    <source>
        <dbReference type="ARBA" id="ARBA00005708"/>
    </source>
</evidence>
<dbReference type="GO" id="GO:0016853">
    <property type="term" value="F:isomerase activity"/>
    <property type="evidence" value="ECO:0007669"/>
    <property type="project" value="UniProtKB-KW"/>
</dbReference>
<dbReference type="Gene3D" id="3.30.1130.10">
    <property type="match status" value="1"/>
</dbReference>
<dbReference type="GO" id="GO:0046654">
    <property type="term" value="P:tetrahydrofolate biosynthetic process"/>
    <property type="evidence" value="ECO:0007669"/>
    <property type="project" value="UniProtKB-UniRule"/>
</dbReference>